<protein>
    <submittedName>
        <fullName evidence="9">Putative conjugation-related ATPase</fullName>
    </submittedName>
</protein>
<dbReference type="EMBL" id="AB370337">
    <property type="protein sequence ID" value="BAH56430.1"/>
    <property type="molecule type" value="Genomic_DNA"/>
</dbReference>
<keyword evidence="6 7" id="KW-0472">Membrane</keyword>
<keyword evidence="5 7" id="KW-1133">Transmembrane helix</keyword>
<dbReference type="PANTHER" id="PTHR37937">
    <property type="entry name" value="CONJUGATIVE TRANSFER: DNA TRANSPORT"/>
    <property type="match status" value="1"/>
</dbReference>
<evidence type="ECO:0000256" key="1">
    <source>
        <dbReference type="ARBA" id="ARBA00004651"/>
    </source>
</evidence>
<evidence type="ECO:0000313" key="9">
    <source>
        <dbReference type="EMBL" id="BAH56430.1"/>
    </source>
</evidence>
<evidence type="ECO:0000256" key="7">
    <source>
        <dbReference type="SAM" id="Phobius"/>
    </source>
</evidence>
<evidence type="ECO:0000256" key="5">
    <source>
        <dbReference type="ARBA" id="ARBA00022989"/>
    </source>
</evidence>
<dbReference type="AlphaFoldDB" id="C0SQP8"/>
<dbReference type="Pfam" id="PF02534">
    <property type="entry name" value="T4SS-DNA_transf"/>
    <property type="match status" value="1"/>
</dbReference>
<dbReference type="CDD" id="cd01127">
    <property type="entry name" value="TrwB_TraG_TraD_VirD4"/>
    <property type="match status" value="2"/>
</dbReference>
<dbReference type="InterPro" id="IPR027417">
    <property type="entry name" value="P-loop_NTPase"/>
</dbReference>
<keyword evidence="4 7" id="KW-0812">Transmembrane</keyword>
<dbReference type="PANTHER" id="PTHR37937:SF1">
    <property type="entry name" value="CONJUGATIVE TRANSFER: DNA TRANSPORT"/>
    <property type="match status" value="1"/>
</dbReference>
<dbReference type="InterPro" id="IPR032689">
    <property type="entry name" value="TraG-D_C"/>
</dbReference>
<feature type="transmembrane region" description="Helical" evidence="7">
    <location>
        <begin position="99"/>
        <end position="120"/>
    </location>
</feature>
<evidence type="ECO:0000313" key="11">
    <source>
        <dbReference type="Proteomes" id="UP000307074"/>
    </source>
</evidence>
<feature type="domain" description="TraD/TraG TraM recognition site" evidence="8">
    <location>
        <begin position="615"/>
        <end position="736"/>
    </location>
</feature>
<geneLocation type="plasmid" evidence="9">
    <name>pLB925A04</name>
</geneLocation>
<reference evidence="9" key="1">
    <citation type="journal article" date="2009" name="Microbiology">
        <title>Characterization of four plasmids harboured in a Lactobacillus brevis strain encoding a novel bacteriocin, brevicin 925A, and construction of a shuttle vector for lactic acid bacteria and Escherichia coli.</title>
        <authorList>
            <person name="Wada T."/>
            <person name="Noda M."/>
            <person name="Kashiwabara F."/>
            <person name="Jeon H.J."/>
            <person name="Shirakawa A."/>
            <person name="Yabu H."/>
            <person name="Matoba Y."/>
            <person name="Kumagai T."/>
            <person name="Sugiyama M."/>
        </authorList>
    </citation>
    <scope>NUCLEOTIDE SEQUENCE</scope>
    <source>
        <strain evidence="9">925A</strain>
        <plasmid evidence="9">pLB925A04</plasmid>
    </source>
</reference>
<dbReference type="Proteomes" id="UP000307074">
    <property type="component" value="Plasmid pUCCLBBS449_A"/>
</dbReference>
<dbReference type="InterPro" id="IPR051539">
    <property type="entry name" value="T4SS-coupling_protein"/>
</dbReference>
<feature type="transmembrane region" description="Helical" evidence="7">
    <location>
        <begin position="20"/>
        <end position="43"/>
    </location>
</feature>
<evidence type="ECO:0000256" key="3">
    <source>
        <dbReference type="ARBA" id="ARBA00022475"/>
    </source>
</evidence>
<dbReference type="RefSeq" id="WP_012695411.1">
    <property type="nucleotide sequence ID" value="NC_012551.1"/>
</dbReference>
<geneLocation type="plasmid" evidence="10">
    <name>pUCCLBBS449_A</name>
</geneLocation>
<accession>C0SQP8</accession>
<dbReference type="SUPFAM" id="SSF52540">
    <property type="entry name" value="P-loop containing nucleoside triphosphate hydrolases"/>
    <property type="match status" value="1"/>
</dbReference>
<keyword evidence="3" id="KW-1003">Cell membrane</keyword>
<evidence type="ECO:0000256" key="2">
    <source>
        <dbReference type="ARBA" id="ARBA00008806"/>
    </source>
</evidence>
<comment type="similarity">
    <text evidence="2">Belongs to the VirD4/TraG family.</text>
</comment>
<comment type="subcellular location">
    <subcellularLocation>
        <location evidence="1">Cell membrane</location>
        <topology evidence="1">Multi-pass membrane protein</topology>
    </subcellularLocation>
</comment>
<dbReference type="EMBL" id="CP031199">
    <property type="protein sequence ID" value="QCZ54463.1"/>
    <property type="molecule type" value="Genomic_DNA"/>
</dbReference>
<dbReference type="Pfam" id="PF12696">
    <property type="entry name" value="TraG-D_C"/>
    <property type="match status" value="1"/>
</dbReference>
<sequence length="904" mass="101120">MASLKIGSGRNARTLKRAPWWVSGRGSITLICFLIVVVAKIIANVFTWGLTKVIGLSYGWFQGLTQHEALRNVSQFNEWRRQSFSLHDIFRLSLPMGGLVVWLSLLVCLATAGLVILRYLSVYHSYNYAEHGAESFASAHEIKKSYQLVPDRIDTFSGVGGIPISHFNGRLGRRLQFLAAHQNWPRNKEKLKRLSTTSVSSFWSSTGKYAIDTDTNNTLAIGITRSGKGETFVLPTIDLLTRAEKKTSIMVNDPKGELSRLSQSMLTARGYRVLVLDLQNMANSMGYNPLSIIVNYAKRGNWAKVQMETNRLSTAIYTKDKSSGNSQFWDNSSINLLNALILAQIDLAQRHQSWEKVSLHNVYEMMTDLGGQSVTDENGKESSYLTLYFQGLRELNQQKDNDDSAELRRLALDAFSQSKFAGDETAGSIYASMMEGIKIYQQRDLAQLTAENSFDIRESGFPRWLTVQFAKNLSNQPVNVSMFACEENGSRKLIEKRRQQLDEVGWLDYPIKHKLTGDFVFRLDLPTDLGLDETTVEIDGQVKVGLSQKRRAVVSKVTGPALKTNIHYSEQPVALFLRTPPDNPSYNQIVSFLVDQSFNQLFGMATASGGKTFTRVHYLLDEFGNLPPIAHMDTKVSIGLGANILFSLVVQNLSQLRINYSDEQAQTIESNCANTVYILTKELKTAETISKSLGQTTITSYSHQSRDSFGATQQDFGNSSDTGVDLLSATELMHLNMGESLVLRTKRNSLTGADVRNNPIFNRNTTKMPQRWQFLGQTFYEDSGSLQALSTSPALIDLQALGYQYDEELILIGDPLGNGDTEESVEDVQGQLLNLTFAQWSDLDDQAILNYAKQLMQVLAKATNPKQVNLLNDLKTVSVNDPIQVKPLILNHWADFKAAEQTQR</sequence>
<name>C0SQP8_LEVBR</name>
<dbReference type="Gene3D" id="3.40.50.300">
    <property type="entry name" value="P-loop containing nucleotide triphosphate hydrolases"/>
    <property type="match status" value="1"/>
</dbReference>
<evidence type="ECO:0000256" key="6">
    <source>
        <dbReference type="ARBA" id="ARBA00023136"/>
    </source>
</evidence>
<keyword evidence="9" id="KW-0614">Plasmid</keyword>
<evidence type="ECO:0000313" key="10">
    <source>
        <dbReference type="EMBL" id="QCZ54463.1"/>
    </source>
</evidence>
<reference evidence="10 11" key="2">
    <citation type="submission" date="2018-07" db="EMBL/GenBank/DDBJ databases">
        <authorList>
            <person name="Feyereisen M."/>
        </authorList>
    </citation>
    <scope>NUCLEOTIDE SEQUENCE [LARGE SCALE GENOMIC DNA]</scope>
    <source>
        <strain evidence="10 11">UCCLBBS449</strain>
        <plasmid evidence="10">pUCCLBBS449_A</plasmid>
        <plasmid evidence="11">pucclbbs449_a</plasmid>
    </source>
</reference>
<gene>
    <name evidence="9" type="primary">traG</name>
    <name evidence="10" type="ORF">UCCLBBS449_pA0057</name>
</gene>
<evidence type="ECO:0000256" key="4">
    <source>
        <dbReference type="ARBA" id="ARBA00022692"/>
    </source>
</evidence>
<geneLocation type="plasmid" evidence="11">
    <name>pucclbbs449_a</name>
</geneLocation>
<dbReference type="InterPro" id="IPR003688">
    <property type="entry name" value="TraG/VirD4"/>
</dbReference>
<dbReference type="GO" id="GO:0005886">
    <property type="term" value="C:plasma membrane"/>
    <property type="evidence" value="ECO:0007669"/>
    <property type="project" value="UniProtKB-SubCell"/>
</dbReference>
<proteinExistence type="inferred from homology"/>
<organism evidence="9">
    <name type="scientific">Levilactobacillus brevis</name>
    <name type="common">Lactobacillus brevis</name>
    <dbReference type="NCBI Taxonomy" id="1580"/>
    <lineage>
        <taxon>Bacteria</taxon>
        <taxon>Bacillati</taxon>
        <taxon>Bacillota</taxon>
        <taxon>Bacilli</taxon>
        <taxon>Lactobacillales</taxon>
        <taxon>Lactobacillaceae</taxon>
        <taxon>Levilactobacillus</taxon>
    </lineage>
</organism>
<evidence type="ECO:0000259" key="8">
    <source>
        <dbReference type="Pfam" id="PF12696"/>
    </source>
</evidence>
<dbReference type="NCBIfam" id="NF045973">
    <property type="entry name" value="conju_CD1115"/>
    <property type="match status" value="1"/>
</dbReference>